<dbReference type="Gene3D" id="1.10.260.40">
    <property type="entry name" value="lambda repressor-like DNA-binding domains"/>
    <property type="match status" value="1"/>
</dbReference>
<dbReference type="GO" id="GO:0003677">
    <property type="term" value="F:DNA binding"/>
    <property type="evidence" value="ECO:0007669"/>
    <property type="project" value="InterPro"/>
</dbReference>
<dbReference type="Pfam" id="PF01381">
    <property type="entry name" value="HTH_3"/>
    <property type="match status" value="1"/>
</dbReference>
<protein>
    <submittedName>
        <fullName evidence="2">XRE family transcriptional regulator</fullName>
    </submittedName>
</protein>
<reference evidence="2" key="1">
    <citation type="journal article" date="2019" name="PLoS Negl. Trop. Dis.">
        <title>Revisiting the worldwide diversity of Leptospira species in the environment.</title>
        <authorList>
            <person name="Vincent A.T."/>
            <person name="Schiettekatte O."/>
            <person name="Bourhy P."/>
            <person name="Veyrier F.J."/>
            <person name="Picardeau M."/>
        </authorList>
    </citation>
    <scope>NUCLEOTIDE SEQUENCE [LARGE SCALE GENOMIC DNA]</scope>
    <source>
        <strain evidence="2">SCS5</strain>
    </source>
</reference>
<dbReference type="SMART" id="SM00530">
    <property type="entry name" value="HTH_XRE"/>
    <property type="match status" value="1"/>
</dbReference>
<dbReference type="AlphaFoldDB" id="A0A4R9GQB8"/>
<evidence type="ECO:0000313" key="3">
    <source>
        <dbReference type="Proteomes" id="UP000297855"/>
    </source>
</evidence>
<dbReference type="InterPro" id="IPR001387">
    <property type="entry name" value="Cro/C1-type_HTH"/>
</dbReference>
<organism evidence="2 3">
    <name type="scientific">Leptospira fluminis</name>
    <dbReference type="NCBI Taxonomy" id="2484979"/>
    <lineage>
        <taxon>Bacteria</taxon>
        <taxon>Pseudomonadati</taxon>
        <taxon>Spirochaetota</taxon>
        <taxon>Spirochaetia</taxon>
        <taxon>Leptospirales</taxon>
        <taxon>Leptospiraceae</taxon>
        <taxon>Leptospira</taxon>
    </lineage>
</organism>
<dbReference type="EMBL" id="RQEV01000008">
    <property type="protein sequence ID" value="TGK19288.1"/>
    <property type="molecule type" value="Genomic_DNA"/>
</dbReference>
<dbReference type="SUPFAM" id="SSF47413">
    <property type="entry name" value="lambda repressor-like DNA-binding domains"/>
    <property type="match status" value="1"/>
</dbReference>
<sequence>MENEELLEWETEERNYLGTRPNLKYVYPGLFVRALRRIHGYSRKELSEKLGNVGVEYVTSLEKGTLIIGKDLARKLAEIFETSAEIFI</sequence>
<evidence type="ECO:0000259" key="1">
    <source>
        <dbReference type="PROSITE" id="PS50943"/>
    </source>
</evidence>
<dbReference type="OrthoDB" id="332120at2"/>
<dbReference type="InterPro" id="IPR010982">
    <property type="entry name" value="Lambda_DNA-bd_dom_sf"/>
</dbReference>
<keyword evidence="3" id="KW-1185">Reference proteome</keyword>
<gene>
    <name evidence="2" type="ORF">EHO61_07400</name>
</gene>
<dbReference type="CDD" id="cd00093">
    <property type="entry name" value="HTH_XRE"/>
    <property type="match status" value="1"/>
</dbReference>
<dbReference type="PROSITE" id="PS50943">
    <property type="entry name" value="HTH_CROC1"/>
    <property type="match status" value="1"/>
</dbReference>
<proteinExistence type="predicted"/>
<feature type="domain" description="HTH cro/C1-type" evidence="1">
    <location>
        <begin position="32"/>
        <end position="87"/>
    </location>
</feature>
<comment type="caution">
    <text evidence="2">The sequence shown here is derived from an EMBL/GenBank/DDBJ whole genome shotgun (WGS) entry which is preliminary data.</text>
</comment>
<name>A0A4R9GQB8_9LEPT</name>
<dbReference type="RefSeq" id="WP_135812991.1">
    <property type="nucleotide sequence ID" value="NZ_RQEV01000008.1"/>
</dbReference>
<accession>A0A4R9GQB8</accession>
<dbReference type="Proteomes" id="UP000297855">
    <property type="component" value="Unassembled WGS sequence"/>
</dbReference>
<evidence type="ECO:0000313" key="2">
    <source>
        <dbReference type="EMBL" id="TGK19288.1"/>
    </source>
</evidence>